<dbReference type="PROSITE" id="PS00166">
    <property type="entry name" value="ENOYL_COA_HYDRATASE"/>
    <property type="match status" value="1"/>
</dbReference>
<accession>A0A2P7QPP7</accession>
<keyword evidence="4" id="KW-1185">Reference proteome</keyword>
<name>A0A2P7QPP7_9SPHN</name>
<dbReference type="GO" id="GO:0003824">
    <property type="term" value="F:catalytic activity"/>
    <property type="evidence" value="ECO:0007669"/>
    <property type="project" value="InterPro"/>
</dbReference>
<comment type="caution">
    <text evidence="3">The sequence shown here is derived from an EMBL/GenBank/DDBJ whole genome shotgun (WGS) entry which is preliminary data.</text>
</comment>
<dbReference type="Pfam" id="PF00378">
    <property type="entry name" value="ECH_1"/>
    <property type="match status" value="1"/>
</dbReference>
<dbReference type="InterPro" id="IPR029045">
    <property type="entry name" value="ClpP/crotonase-like_dom_sf"/>
</dbReference>
<dbReference type="Gene3D" id="3.90.226.10">
    <property type="entry name" value="2-enoyl-CoA Hydratase, Chain A, domain 1"/>
    <property type="match status" value="1"/>
</dbReference>
<dbReference type="InterPro" id="IPR018376">
    <property type="entry name" value="Enoyl-CoA_hyd/isom_CS"/>
</dbReference>
<evidence type="ECO:0000313" key="4">
    <source>
        <dbReference type="Proteomes" id="UP000241167"/>
    </source>
</evidence>
<gene>
    <name evidence="3" type="ORF">C7I55_12200</name>
</gene>
<dbReference type="CDD" id="cd06558">
    <property type="entry name" value="crotonase-like"/>
    <property type="match status" value="1"/>
</dbReference>
<dbReference type="PANTHER" id="PTHR11941">
    <property type="entry name" value="ENOYL-COA HYDRATASE-RELATED"/>
    <property type="match status" value="1"/>
</dbReference>
<evidence type="ECO:0000313" key="3">
    <source>
        <dbReference type="EMBL" id="PSJ39953.1"/>
    </source>
</evidence>
<proteinExistence type="inferred from homology"/>
<dbReference type="InterPro" id="IPR001753">
    <property type="entry name" value="Enoyl-CoA_hydra/iso"/>
</dbReference>
<evidence type="ECO:0000256" key="2">
    <source>
        <dbReference type="RuleBase" id="RU003707"/>
    </source>
</evidence>
<comment type="similarity">
    <text evidence="1 2">Belongs to the enoyl-CoA hydratase/isomerase family.</text>
</comment>
<dbReference type="OrthoDB" id="9810797at2"/>
<protein>
    <submittedName>
        <fullName evidence="3">Enoyl-CoA hydratase</fullName>
    </submittedName>
</protein>
<dbReference type="SUPFAM" id="SSF52096">
    <property type="entry name" value="ClpP/crotonase"/>
    <property type="match status" value="1"/>
</dbReference>
<sequence>MLDLQRTGAIARLTLDRPEARNAVPPNGWLPIADLAERAVGEGARLLILAGRAGAFCAGADLGSFAGLRGDDAARAGFRDAMREAFDRIAALPIPTIAWIEGPCFGAGVALAMACDLRVATPSARFGITPAKLGISYPQQDIRRLVSLVGRGQATRLLFTAATIDADEALRVGLVEAVMEASDQPHWIESILGNSDAGLAALKRGIQLAAAGVTQDAEQDSTFDALIGGDELLQRLAALRDGR</sequence>
<organism evidence="3 4">
    <name type="scientific">Allosphingosinicella deserti</name>
    <dbReference type="NCBI Taxonomy" id="2116704"/>
    <lineage>
        <taxon>Bacteria</taxon>
        <taxon>Pseudomonadati</taxon>
        <taxon>Pseudomonadota</taxon>
        <taxon>Alphaproteobacteria</taxon>
        <taxon>Sphingomonadales</taxon>
        <taxon>Sphingomonadaceae</taxon>
        <taxon>Allosphingosinicella</taxon>
    </lineage>
</organism>
<reference evidence="3 4" key="1">
    <citation type="submission" date="2018-03" db="EMBL/GenBank/DDBJ databases">
        <title>The draft genome of Sphingosinicella sp. GL-C-18.</title>
        <authorList>
            <person name="Liu L."/>
            <person name="Li L."/>
            <person name="Liang L."/>
            <person name="Zhang X."/>
            <person name="Wang T."/>
        </authorList>
    </citation>
    <scope>NUCLEOTIDE SEQUENCE [LARGE SCALE GENOMIC DNA]</scope>
    <source>
        <strain evidence="3 4">GL-C-18</strain>
    </source>
</reference>
<dbReference type="GO" id="GO:0006635">
    <property type="term" value="P:fatty acid beta-oxidation"/>
    <property type="evidence" value="ECO:0007669"/>
    <property type="project" value="TreeGrafter"/>
</dbReference>
<dbReference type="AlphaFoldDB" id="A0A2P7QPP7"/>
<dbReference type="RefSeq" id="WP_106513280.1">
    <property type="nucleotide sequence ID" value="NZ_PXYI01000004.1"/>
</dbReference>
<evidence type="ECO:0000256" key="1">
    <source>
        <dbReference type="ARBA" id="ARBA00005254"/>
    </source>
</evidence>
<dbReference type="PANTHER" id="PTHR11941:SF54">
    <property type="entry name" value="ENOYL-COA HYDRATASE, MITOCHONDRIAL"/>
    <property type="match status" value="1"/>
</dbReference>
<dbReference type="Proteomes" id="UP000241167">
    <property type="component" value="Unassembled WGS sequence"/>
</dbReference>
<dbReference type="EMBL" id="PXYI01000004">
    <property type="protein sequence ID" value="PSJ39953.1"/>
    <property type="molecule type" value="Genomic_DNA"/>
</dbReference>